<dbReference type="AlphaFoldDB" id="A0A242BH97"/>
<keyword evidence="2" id="KW-0732">Signal</keyword>
<feature type="compositionally biased region" description="Polar residues" evidence="1">
    <location>
        <begin position="80"/>
        <end position="92"/>
    </location>
</feature>
<evidence type="ECO:0000256" key="1">
    <source>
        <dbReference type="SAM" id="MobiDB-lite"/>
    </source>
</evidence>
<reference evidence="3 4" key="1">
    <citation type="submission" date="2017-05" db="EMBL/GenBank/DDBJ databases">
        <title>The Genome Sequence of Enterococcus faecium 7H8_DIV0219.</title>
        <authorList>
            <consortium name="The Broad Institute Genomics Platform"/>
            <consortium name="The Broad Institute Genomic Center for Infectious Diseases"/>
            <person name="Earl A."/>
            <person name="Manson A."/>
            <person name="Schwartman J."/>
            <person name="Gilmore M."/>
            <person name="Abouelleil A."/>
            <person name="Cao P."/>
            <person name="Chapman S."/>
            <person name="Cusick C."/>
            <person name="Shea T."/>
            <person name="Young S."/>
            <person name="Neafsey D."/>
            <person name="Nusbaum C."/>
            <person name="Birren B."/>
        </authorList>
    </citation>
    <scope>NUCLEOTIDE SEQUENCE [LARGE SCALE GENOMIC DNA]</scope>
    <source>
        <strain evidence="3 4">7H8_DIV0219</strain>
    </source>
</reference>
<comment type="caution">
    <text evidence="3">The sequence shown here is derived from an EMBL/GenBank/DDBJ whole genome shotgun (WGS) entry which is preliminary data.</text>
</comment>
<feature type="compositionally biased region" description="Basic and acidic residues" evidence="1">
    <location>
        <begin position="124"/>
        <end position="137"/>
    </location>
</feature>
<feature type="compositionally biased region" description="Low complexity" evidence="1">
    <location>
        <begin position="20"/>
        <end position="46"/>
    </location>
</feature>
<feature type="signal peptide" evidence="2">
    <location>
        <begin position="1"/>
        <end position="19"/>
    </location>
</feature>
<feature type="compositionally biased region" description="Low complexity" evidence="1">
    <location>
        <begin position="138"/>
        <end position="190"/>
    </location>
</feature>
<dbReference type="RefSeq" id="WP_256925879.1">
    <property type="nucleotide sequence ID" value="NZ_NGKW01000002.1"/>
</dbReference>
<dbReference type="EMBL" id="NGKW01000002">
    <property type="protein sequence ID" value="OTN94540.1"/>
    <property type="molecule type" value="Genomic_DNA"/>
</dbReference>
<evidence type="ECO:0000313" key="4">
    <source>
        <dbReference type="Proteomes" id="UP000194885"/>
    </source>
</evidence>
<evidence type="ECO:0000313" key="3">
    <source>
        <dbReference type="EMBL" id="OTN94540.1"/>
    </source>
</evidence>
<feature type="chain" id="PRO_5038785312" description="Lipoprotein" evidence="2">
    <location>
        <begin position="20"/>
        <end position="237"/>
    </location>
</feature>
<feature type="region of interest" description="Disordered" evidence="1">
    <location>
        <begin position="124"/>
        <end position="206"/>
    </location>
</feature>
<feature type="region of interest" description="Disordered" evidence="1">
    <location>
        <begin position="17"/>
        <end position="92"/>
    </location>
</feature>
<gene>
    <name evidence="3" type="ORF">A5810_000783</name>
</gene>
<sequence length="237" mass="25382">MKKLVALFLVAGSLLSGCGATTSTTQSTSSAQASSSSTTISESTADSSKEQEQIEKKKEEEKQKAEKAALEKKVTEAESALSQAEANPTKENYATASAAIQVLPENKQELTSRLAAIDSTIKAKEAEEERKKQEEIARQQAEQAQQEAIAQQQAEQARQEAIAQQQAEQARQQAAAEQASQQAQAAAPEQNNEQTVYVTPTGSKYHTHKCGNGTYTPATLSEAQARGLTPCSKCYGN</sequence>
<evidence type="ECO:0008006" key="5">
    <source>
        <dbReference type="Google" id="ProtNLM"/>
    </source>
</evidence>
<proteinExistence type="predicted"/>
<dbReference type="PROSITE" id="PS51257">
    <property type="entry name" value="PROKAR_LIPOPROTEIN"/>
    <property type="match status" value="1"/>
</dbReference>
<organism evidence="3 4">
    <name type="scientific">Enterococcus faecium</name>
    <name type="common">Streptococcus faecium</name>
    <dbReference type="NCBI Taxonomy" id="1352"/>
    <lineage>
        <taxon>Bacteria</taxon>
        <taxon>Bacillati</taxon>
        <taxon>Bacillota</taxon>
        <taxon>Bacilli</taxon>
        <taxon>Lactobacillales</taxon>
        <taxon>Enterococcaceae</taxon>
        <taxon>Enterococcus</taxon>
    </lineage>
</organism>
<protein>
    <recommendedName>
        <fullName evidence="5">Lipoprotein</fullName>
    </recommendedName>
</protein>
<feature type="compositionally biased region" description="Basic and acidic residues" evidence="1">
    <location>
        <begin position="47"/>
        <end position="76"/>
    </location>
</feature>
<accession>A0A242BH97</accession>
<dbReference type="Proteomes" id="UP000194885">
    <property type="component" value="Unassembled WGS sequence"/>
</dbReference>
<evidence type="ECO:0000256" key="2">
    <source>
        <dbReference type="SAM" id="SignalP"/>
    </source>
</evidence>
<feature type="compositionally biased region" description="Polar residues" evidence="1">
    <location>
        <begin position="191"/>
        <end position="204"/>
    </location>
</feature>
<name>A0A242BH97_ENTFC</name>